<sequence length="171" mass="19447">MAFTLLFMKERKKHKHGTDELSVVKAAAWAWYQRGSGSENKAVTVFDASRNHRAPRPSRYKLEALLRMEKEAEETSSIHTNKTLLDAYEIESISRHLDNFIELECKQNKVENGSNPDNASLGNGGGKMKKKKNRRPRHGGICGTLKDVFDINAIWCGHKWLEIGPPRIGFR</sequence>
<reference evidence="2 3" key="1">
    <citation type="journal article" date="2017" name="Plant Biotechnol. J.">
        <title>A comprehensive draft genome sequence for lupin (Lupinus angustifolius), an emerging health food: insights into plant-microbe interactions and legume evolution.</title>
        <authorList>
            <person name="Hane J.K."/>
            <person name="Ming Y."/>
            <person name="Kamphuis L.G."/>
            <person name="Nelson M.N."/>
            <person name="Garg G."/>
            <person name="Atkins C.A."/>
            <person name="Bayer P.E."/>
            <person name="Bravo A."/>
            <person name="Bringans S."/>
            <person name="Cannon S."/>
            <person name="Edwards D."/>
            <person name="Foley R."/>
            <person name="Gao L.L."/>
            <person name="Harrison M.J."/>
            <person name="Huang W."/>
            <person name="Hurgobin B."/>
            <person name="Li S."/>
            <person name="Liu C.W."/>
            <person name="McGrath A."/>
            <person name="Morahan G."/>
            <person name="Murray J."/>
            <person name="Weller J."/>
            <person name="Jian J."/>
            <person name="Singh K.B."/>
        </authorList>
    </citation>
    <scope>NUCLEOTIDE SEQUENCE [LARGE SCALE GENOMIC DNA]</scope>
    <source>
        <strain evidence="3">cv. Tanjil</strain>
        <tissue evidence="2">Whole plant</tissue>
    </source>
</reference>
<dbReference type="Proteomes" id="UP000188354">
    <property type="component" value="Chromosome LG09"/>
</dbReference>
<evidence type="ECO:0000313" key="2">
    <source>
        <dbReference type="EMBL" id="OIW04443.1"/>
    </source>
</evidence>
<dbReference type="EMBL" id="CM007369">
    <property type="protein sequence ID" value="OIW04443.1"/>
    <property type="molecule type" value="Genomic_DNA"/>
</dbReference>
<feature type="region of interest" description="Disordered" evidence="1">
    <location>
        <begin position="111"/>
        <end position="139"/>
    </location>
</feature>
<evidence type="ECO:0000256" key="1">
    <source>
        <dbReference type="SAM" id="MobiDB-lite"/>
    </source>
</evidence>
<feature type="compositionally biased region" description="Polar residues" evidence="1">
    <location>
        <begin position="111"/>
        <end position="121"/>
    </location>
</feature>
<dbReference type="OrthoDB" id="1880786at2759"/>
<accession>A0A4P1R8F4</accession>
<name>A0A4P1R8F4_LUPAN</name>
<organism evidence="2 3">
    <name type="scientific">Lupinus angustifolius</name>
    <name type="common">Narrow-leaved blue lupine</name>
    <dbReference type="NCBI Taxonomy" id="3871"/>
    <lineage>
        <taxon>Eukaryota</taxon>
        <taxon>Viridiplantae</taxon>
        <taxon>Streptophyta</taxon>
        <taxon>Embryophyta</taxon>
        <taxon>Tracheophyta</taxon>
        <taxon>Spermatophyta</taxon>
        <taxon>Magnoliopsida</taxon>
        <taxon>eudicotyledons</taxon>
        <taxon>Gunneridae</taxon>
        <taxon>Pentapetalae</taxon>
        <taxon>rosids</taxon>
        <taxon>fabids</taxon>
        <taxon>Fabales</taxon>
        <taxon>Fabaceae</taxon>
        <taxon>Papilionoideae</taxon>
        <taxon>50 kb inversion clade</taxon>
        <taxon>genistoids sensu lato</taxon>
        <taxon>core genistoids</taxon>
        <taxon>Genisteae</taxon>
        <taxon>Lupinus</taxon>
    </lineage>
</organism>
<dbReference type="Gramene" id="OIW04443">
    <property type="protein sequence ID" value="OIW04443"/>
    <property type="gene ID" value="TanjilG_32635"/>
</dbReference>
<dbReference type="PANTHER" id="PTHR34665">
    <property type="entry name" value="DUF3741 DOMAIN-CONTAINING PROTEIN"/>
    <property type="match status" value="1"/>
</dbReference>
<protein>
    <submittedName>
        <fullName evidence="2">Uncharacterized protein</fullName>
    </submittedName>
</protein>
<proteinExistence type="predicted"/>
<keyword evidence="3" id="KW-1185">Reference proteome</keyword>
<dbReference type="KEGG" id="lang:109356358"/>
<dbReference type="PANTHER" id="PTHR34665:SF4">
    <property type="entry name" value="DUF3741 DOMAIN-CONTAINING PROTEIN"/>
    <property type="match status" value="1"/>
</dbReference>
<gene>
    <name evidence="2" type="ORF">TanjilG_32635</name>
</gene>
<feature type="compositionally biased region" description="Basic residues" evidence="1">
    <location>
        <begin position="127"/>
        <end position="138"/>
    </location>
</feature>
<dbReference type="AlphaFoldDB" id="A0A4P1R8F4"/>
<evidence type="ECO:0000313" key="3">
    <source>
        <dbReference type="Proteomes" id="UP000188354"/>
    </source>
</evidence>